<evidence type="ECO:0000313" key="10">
    <source>
        <dbReference type="Proteomes" id="UP000366872"/>
    </source>
</evidence>
<feature type="transmembrane region" description="Helical" evidence="8">
    <location>
        <begin position="21"/>
        <end position="39"/>
    </location>
</feature>
<dbReference type="PANTHER" id="PTHR30558:SF7">
    <property type="entry name" value="TOL-PAL SYSTEM PROTEIN TOLR"/>
    <property type="match status" value="1"/>
</dbReference>
<proteinExistence type="inferred from homology"/>
<evidence type="ECO:0000256" key="1">
    <source>
        <dbReference type="ARBA" id="ARBA00004162"/>
    </source>
</evidence>
<organism evidence="9 10">
    <name type="scientific">Pontiella desulfatans</name>
    <dbReference type="NCBI Taxonomy" id="2750659"/>
    <lineage>
        <taxon>Bacteria</taxon>
        <taxon>Pseudomonadati</taxon>
        <taxon>Kiritimatiellota</taxon>
        <taxon>Kiritimatiellia</taxon>
        <taxon>Kiritimatiellales</taxon>
        <taxon>Pontiellaceae</taxon>
        <taxon>Pontiella</taxon>
    </lineage>
</organism>
<reference evidence="9 10" key="1">
    <citation type="submission" date="2019-04" db="EMBL/GenBank/DDBJ databases">
        <authorList>
            <person name="Van Vliet M D."/>
        </authorList>
    </citation>
    <scope>NUCLEOTIDE SEQUENCE [LARGE SCALE GENOMIC DNA]</scope>
    <source>
        <strain evidence="9 10">F1</strain>
    </source>
</reference>
<evidence type="ECO:0000256" key="6">
    <source>
        <dbReference type="ARBA" id="ARBA00023136"/>
    </source>
</evidence>
<keyword evidence="7" id="KW-0813">Transport</keyword>
<gene>
    <name evidence="9" type="primary">exbD_3</name>
    <name evidence="9" type="ORF">PDESU_04393</name>
</gene>
<keyword evidence="7" id="KW-0653">Protein transport</keyword>
<evidence type="ECO:0000313" key="9">
    <source>
        <dbReference type="EMBL" id="VGO15806.1"/>
    </source>
</evidence>
<keyword evidence="3" id="KW-1003">Cell membrane</keyword>
<keyword evidence="4 7" id="KW-0812">Transmembrane</keyword>
<evidence type="ECO:0000256" key="5">
    <source>
        <dbReference type="ARBA" id="ARBA00022989"/>
    </source>
</evidence>
<dbReference type="GO" id="GO:0022857">
    <property type="term" value="F:transmembrane transporter activity"/>
    <property type="evidence" value="ECO:0007669"/>
    <property type="project" value="InterPro"/>
</dbReference>
<dbReference type="RefSeq" id="WP_136081378.1">
    <property type="nucleotide sequence ID" value="NZ_CAAHFG010000003.1"/>
</dbReference>
<dbReference type="PANTHER" id="PTHR30558">
    <property type="entry name" value="EXBD MEMBRANE COMPONENT OF PMF-DRIVEN MACROMOLECULE IMPORT SYSTEM"/>
    <property type="match status" value="1"/>
</dbReference>
<comment type="subcellular location">
    <subcellularLocation>
        <location evidence="1">Cell membrane</location>
        <topology evidence="1">Single-pass membrane protein</topology>
    </subcellularLocation>
    <subcellularLocation>
        <location evidence="7">Cell membrane</location>
        <topology evidence="7">Single-pass type II membrane protein</topology>
    </subcellularLocation>
</comment>
<dbReference type="GO" id="GO:0015031">
    <property type="term" value="P:protein transport"/>
    <property type="evidence" value="ECO:0007669"/>
    <property type="project" value="UniProtKB-KW"/>
</dbReference>
<dbReference type="Proteomes" id="UP000366872">
    <property type="component" value="Unassembled WGS sequence"/>
</dbReference>
<keyword evidence="10" id="KW-1185">Reference proteome</keyword>
<name>A0A6C2U8T4_PONDE</name>
<protein>
    <submittedName>
        <fullName evidence="9">Biopolymer transport protein ExbD</fullName>
    </submittedName>
</protein>
<dbReference type="GO" id="GO:0005886">
    <property type="term" value="C:plasma membrane"/>
    <property type="evidence" value="ECO:0007669"/>
    <property type="project" value="UniProtKB-SubCell"/>
</dbReference>
<evidence type="ECO:0000256" key="7">
    <source>
        <dbReference type="RuleBase" id="RU003879"/>
    </source>
</evidence>
<keyword evidence="5 8" id="KW-1133">Transmembrane helix</keyword>
<dbReference type="Gene3D" id="3.30.420.270">
    <property type="match status" value="1"/>
</dbReference>
<sequence>MARRTSLVSLNTISDINMTPLMDLTFILLITFIITFPLVEQGIAINLPKGKAADIKDAQTRSISLNLAKQLYLDDVPVSAEELKAEMATIGAAEPDTTIYVRADRKLNYGEVVDIMKILHDANITKMALVTEGE</sequence>
<dbReference type="EMBL" id="CAAHFG010000003">
    <property type="protein sequence ID" value="VGO15806.1"/>
    <property type="molecule type" value="Genomic_DNA"/>
</dbReference>
<evidence type="ECO:0000256" key="8">
    <source>
        <dbReference type="SAM" id="Phobius"/>
    </source>
</evidence>
<evidence type="ECO:0000256" key="2">
    <source>
        <dbReference type="ARBA" id="ARBA00005811"/>
    </source>
</evidence>
<accession>A0A6C2U8T4</accession>
<dbReference type="InterPro" id="IPR003400">
    <property type="entry name" value="ExbD"/>
</dbReference>
<keyword evidence="6 8" id="KW-0472">Membrane</keyword>
<evidence type="ECO:0000256" key="4">
    <source>
        <dbReference type="ARBA" id="ARBA00022692"/>
    </source>
</evidence>
<evidence type="ECO:0000256" key="3">
    <source>
        <dbReference type="ARBA" id="ARBA00022475"/>
    </source>
</evidence>
<dbReference type="Pfam" id="PF02472">
    <property type="entry name" value="ExbD"/>
    <property type="match status" value="1"/>
</dbReference>
<dbReference type="AlphaFoldDB" id="A0A6C2U8T4"/>
<comment type="similarity">
    <text evidence="2 7">Belongs to the ExbD/TolR family.</text>
</comment>